<feature type="domain" description="Protein kinase" evidence="4">
    <location>
        <begin position="196"/>
        <end position="543"/>
    </location>
</feature>
<dbReference type="SMART" id="SM00220">
    <property type="entry name" value="S_TKc"/>
    <property type="match status" value="1"/>
</dbReference>
<dbReference type="SUPFAM" id="SSF56112">
    <property type="entry name" value="Protein kinase-like (PK-like)"/>
    <property type="match status" value="1"/>
</dbReference>
<proteinExistence type="predicted"/>
<evidence type="ECO:0000313" key="5">
    <source>
        <dbReference type="EMBL" id="KAK2599260.1"/>
    </source>
</evidence>
<reference evidence="5" key="1">
    <citation type="submission" date="2023-06" db="EMBL/GenBank/DDBJ databases">
        <authorList>
            <person name="Noh H."/>
        </authorList>
    </citation>
    <scope>NUCLEOTIDE SEQUENCE</scope>
    <source>
        <strain evidence="5">DUCC20226</strain>
    </source>
</reference>
<dbReference type="EMBL" id="JAUJFL010000007">
    <property type="protein sequence ID" value="KAK2599260.1"/>
    <property type="molecule type" value="Genomic_DNA"/>
</dbReference>
<dbReference type="AlphaFoldDB" id="A0AAD9S620"/>
<organism evidence="5 6">
    <name type="scientific">Phomopsis amygdali</name>
    <name type="common">Fusicoccum amygdali</name>
    <dbReference type="NCBI Taxonomy" id="1214568"/>
    <lineage>
        <taxon>Eukaryota</taxon>
        <taxon>Fungi</taxon>
        <taxon>Dikarya</taxon>
        <taxon>Ascomycota</taxon>
        <taxon>Pezizomycotina</taxon>
        <taxon>Sordariomycetes</taxon>
        <taxon>Sordariomycetidae</taxon>
        <taxon>Diaporthales</taxon>
        <taxon>Diaporthaceae</taxon>
        <taxon>Diaporthe</taxon>
    </lineage>
</organism>
<evidence type="ECO:0000313" key="6">
    <source>
        <dbReference type="Proteomes" id="UP001265746"/>
    </source>
</evidence>
<evidence type="ECO:0000256" key="2">
    <source>
        <dbReference type="ARBA" id="ARBA00022741"/>
    </source>
</evidence>
<dbReference type="Pfam" id="PF00069">
    <property type="entry name" value="Pkinase"/>
    <property type="match status" value="1"/>
</dbReference>
<keyword evidence="1" id="KW-0808">Transferase</keyword>
<dbReference type="InterPro" id="IPR000719">
    <property type="entry name" value="Prot_kinase_dom"/>
</dbReference>
<evidence type="ECO:0000256" key="1">
    <source>
        <dbReference type="ARBA" id="ARBA00022527"/>
    </source>
</evidence>
<dbReference type="Proteomes" id="UP001265746">
    <property type="component" value="Unassembled WGS sequence"/>
</dbReference>
<keyword evidence="6" id="KW-1185">Reference proteome</keyword>
<dbReference type="Gene3D" id="1.10.510.10">
    <property type="entry name" value="Transferase(Phosphotransferase) domain 1"/>
    <property type="match status" value="1"/>
</dbReference>
<keyword evidence="3" id="KW-0067">ATP-binding</keyword>
<dbReference type="GO" id="GO:0004674">
    <property type="term" value="F:protein serine/threonine kinase activity"/>
    <property type="evidence" value="ECO:0007669"/>
    <property type="project" value="UniProtKB-KW"/>
</dbReference>
<dbReference type="InterPro" id="IPR050117">
    <property type="entry name" value="MAPK"/>
</dbReference>
<accession>A0AAD9S620</accession>
<sequence>MEQYWMFCPGPSKDCKSLAYIGRLHDCLWPRLDQGSGDFFERAESATAKATMFFSRKDTKALFNEENIVDLLSCRCSDCGEYKSDPSAAFNLLDYEKRIANPDEKGWLLVAALVYLGKLNLIYRWIRYPNIAKEFGNLRSASALVENPFHTPLQNTLFWKAYGRTMDMFFPLEIEPGINGRPEQNSLADGRRFPYLDQPGRIPSGSSGSLITRFLVPEEYLHESFREMMETNYAKSVENDGRGRKDQRNLINLMALYEWREQIHFIFPFVETHLDKVLLDEWAFPGPTHVRKPADHGLWRQMTGVCEALKTIHFDLRSPWGSEQVIAFHFDLKPANLLVTADGIVKITDFGHSMIQIMLPEEEKKGYYRGGDPVYRAPESTPDSDQVREASEIRSHTSTIQDYSEELPRNQVFLNYDVWQLACIMTEVLIWITEKDQYQEKEQLQERGQVIRRFREEKRDEDGHDAFFTIRKQPNGIRTRSLKKVVSEKLRSLQSGDTEDVDEEEYMERTVDILRGMFRIDPLRRYHSHKVLRELEQVNKKYVTSRQRPGDRVSQKIREYSPRDFHEIGWQDGGEIRSFLEMQDVRVRNEVFHKTTRECACMFRVLYKPGKLLICYGVEEKDKMETMLSNPQQLRLEIEKSYIIPNYLYLQPDGRFVCTVFSGDETDEMLSFSFASREDAHKFQHALTRRKVEWESDIGNIERATFYIKPKKQDFEMTRNVKLQLWSCWRDGICDNDFNSNRHLSPPDRLQSLKQMLVIFEDSGPFLIIPLNNGQKQFLDHIQTVAIKAFRNFKECELYRPPERFPCIEEASVNEYVKQMGCVAPAVPLDQFKFESRPWRLAADLRRRPSVLTFSSQGKTDMDRVCEVAKFYGEYPY</sequence>
<comment type="caution">
    <text evidence="5">The sequence shown here is derived from an EMBL/GenBank/DDBJ whole genome shotgun (WGS) entry which is preliminary data.</text>
</comment>
<evidence type="ECO:0000256" key="3">
    <source>
        <dbReference type="ARBA" id="ARBA00022840"/>
    </source>
</evidence>
<dbReference type="PROSITE" id="PS50011">
    <property type="entry name" value="PROTEIN_KINASE_DOM"/>
    <property type="match status" value="1"/>
</dbReference>
<gene>
    <name evidence="5" type="ORF">N8I77_011030</name>
</gene>
<dbReference type="GO" id="GO:0005524">
    <property type="term" value="F:ATP binding"/>
    <property type="evidence" value="ECO:0007669"/>
    <property type="project" value="UniProtKB-KW"/>
</dbReference>
<keyword evidence="2" id="KW-0547">Nucleotide-binding</keyword>
<dbReference type="InterPro" id="IPR011009">
    <property type="entry name" value="Kinase-like_dom_sf"/>
</dbReference>
<name>A0AAD9S620_PHOAM</name>
<keyword evidence="1" id="KW-0418">Kinase</keyword>
<protein>
    <recommendedName>
        <fullName evidence="4">Protein kinase domain-containing protein</fullName>
    </recommendedName>
</protein>
<evidence type="ECO:0000259" key="4">
    <source>
        <dbReference type="PROSITE" id="PS50011"/>
    </source>
</evidence>
<dbReference type="PANTHER" id="PTHR24055">
    <property type="entry name" value="MITOGEN-ACTIVATED PROTEIN KINASE"/>
    <property type="match status" value="1"/>
</dbReference>
<keyword evidence="1" id="KW-0723">Serine/threonine-protein kinase</keyword>